<evidence type="ECO:0000313" key="3">
    <source>
        <dbReference type="Proteomes" id="UP000265515"/>
    </source>
</evidence>
<protein>
    <submittedName>
        <fullName evidence="2">Uncharacterized protein</fullName>
    </submittedName>
</protein>
<evidence type="ECO:0000313" key="2">
    <source>
        <dbReference type="EMBL" id="GBG73850.1"/>
    </source>
</evidence>
<sequence>MKTNFENEIAGLRKEVGLLRDFSHRAEEETKIWKTEVLRPENERGSVAVDTPECSNRGTSKPRWTNNVRQADKWRTEYQNLQDLQPSSDTEVAMLKERRGEAEKRRMEAELQVKLLQEQLSKLTAEGEAPKSDAEPVSGGTNLKERLEAVALRSGKKGMKATPYQVTLRSDESDERTRVMNERFSFIEGEKKKLRTLKKAGLEPLCKDAGIKLGRVEDMINELAEYWANKLFGKPGGKGKQQISDSVQIVDAEEGPHTDTSDVGRRRVPSFEETSRM</sequence>
<feature type="region of interest" description="Disordered" evidence="1">
    <location>
        <begin position="41"/>
        <end position="67"/>
    </location>
</feature>
<feature type="compositionally biased region" description="Basic and acidic residues" evidence="1">
    <location>
        <begin position="254"/>
        <end position="277"/>
    </location>
</feature>
<dbReference type="AlphaFoldDB" id="A0A388KUV9"/>
<organism evidence="2 3">
    <name type="scientific">Chara braunii</name>
    <name type="common">Braun's stonewort</name>
    <dbReference type="NCBI Taxonomy" id="69332"/>
    <lineage>
        <taxon>Eukaryota</taxon>
        <taxon>Viridiplantae</taxon>
        <taxon>Streptophyta</taxon>
        <taxon>Charophyceae</taxon>
        <taxon>Charales</taxon>
        <taxon>Characeae</taxon>
        <taxon>Chara</taxon>
    </lineage>
</organism>
<gene>
    <name evidence="2" type="ORF">CBR_g17561</name>
</gene>
<evidence type="ECO:0000256" key="1">
    <source>
        <dbReference type="SAM" id="MobiDB-lite"/>
    </source>
</evidence>
<comment type="caution">
    <text evidence="2">The sequence shown here is derived from an EMBL/GenBank/DDBJ whole genome shotgun (WGS) entry which is preliminary data.</text>
</comment>
<reference evidence="2 3" key="1">
    <citation type="journal article" date="2018" name="Cell">
        <title>The Chara Genome: Secondary Complexity and Implications for Plant Terrestrialization.</title>
        <authorList>
            <person name="Nishiyama T."/>
            <person name="Sakayama H."/>
            <person name="Vries J.D."/>
            <person name="Buschmann H."/>
            <person name="Saint-Marcoux D."/>
            <person name="Ullrich K.K."/>
            <person name="Haas F.B."/>
            <person name="Vanderstraeten L."/>
            <person name="Becker D."/>
            <person name="Lang D."/>
            <person name="Vosolsobe S."/>
            <person name="Rombauts S."/>
            <person name="Wilhelmsson P.K.I."/>
            <person name="Janitza P."/>
            <person name="Kern R."/>
            <person name="Heyl A."/>
            <person name="Rumpler F."/>
            <person name="Villalobos L.I.A.C."/>
            <person name="Clay J.M."/>
            <person name="Skokan R."/>
            <person name="Toyoda A."/>
            <person name="Suzuki Y."/>
            <person name="Kagoshima H."/>
            <person name="Schijlen E."/>
            <person name="Tajeshwar N."/>
            <person name="Catarino B."/>
            <person name="Hetherington A.J."/>
            <person name="Saltykova A."/>
            <person name="Bonnot C."/>
            <person name="Breuninger H."/>
            <person name="Symeonidi A."/>
            <person name="Radhakrishnan G.V."/>
            <person name="Van Nieuwerburgh F."/>
            <person name="Deforce D."/>
            <person name="Chang C."/>
            <person name="Karol K.G."/>
            <person name="Hedrich R."/>
            <person name="Ulvskov P."/>
            <person name="Glockner G."/>
            <person name="Delwiche C.F."/>
            <person name="Petrasek J."/>
            <person name="Van de Peer Y."/>
            <person name="Friml J."/>
            <person name="Beilby M."/>
            <person name="Dolan L."/>
            <person name="Kohara Y."/>
            <person name="Sugano S."/>
            <person name="Fujiyama A."/>
            <person name="Delaux P.-M."/>
            <person name="Quint M."/>
            <person name="TheiBen G."/>
            <person name="Hagemann M."/>
            <person name="Harholt J."/>
            <person name="Dunand C."/>
            <person name="Zachgo S."/>
            <person name="Langdale J."/>
            <person name="Maumus F."/>
            <person name="Straeten D.V.D."/>
            <person name="Gould S.B."/>
            <person name="Rensing S.A."/>
        </authorList>
    </citation>
    <scope>NUCLEOTIDE SEQUENCE [LARGE SCALE GENOMIC DNA]</scope>
    <source>
        <strain evidence="2 3">S276</strain>
    </source>
</reference>
<name>A0A388KUV9_CHABU</name>
<feature type="region of interest" description="Disordered" evidence="1">
    <location>
        <begin position="124"/>
        <end position="143"/>
    </location>
</feature>
<dbReference type="Gramene" id="GBG73850">
    <property type="protein sequence ID" value="GBG73850"/>
    <property type="gene ID" value="CBR_g17561"/>
</dbReference>
<feature type="compositionally biased region" description="Polar residues" evidence="1">
    <location>
        <begin position="53"/>
        <end position="67"/>
    </location>
</feature>
<dbReference type="Proteomes" id="UP000265515">
    <property type="component" value="Unassembled WGS sequence"/>
</dbReference>
<accession>A0A388KUV9</accession>
<keyword evidence="3" id="KW-1185">Reference proteome</keyword>
<dbReference type="EMBL" id="BFEA01000191">
    <property type="protein sequence ID" value="GBG73850.1"/>
    <property type="molecule type" value="Genomic_DNA"/>
</dbReference>
<feature type="region of interest" description="Disordered" evidence="1">
    <location>
        <begin position="234"/>
        <end position="277"/>
    </location>
</feature>
<proteinExistence type="predicted"/>